<dbReference type="AlphaFoldDB" id="A0A6J4QJE5"/>
<gene>
    <name evidence="1" type="ORF">AVDCRST_MAG14-446</name>
</gene>
<accession>A0A6J4QJE5</accession>
<name>A0A6J4QJE5_9ACTN</name>
<organism evidence="1">
    <name type="scientific">uncultured Rubrobacteraceae bacterium</name>
    <dbReference type="NCBI Taxonomy" id="349277"/>
    <lineage>
        <taxon>Bacteria</taxon>
        <taxon>Bacillati</taxon>
        <taxon>Actinomycetota</taxon>
        <taxon>Rubrobacteria</taxon>
        <taxon>Rubrobacterales</taxon>
        <taxon>Rubrobacteraceae</taxon>
        <taxon>environmental samples</taxon>
    </lineage>
</organism>
<proteinExistence type="predicted"/>
<reference evidence="1" key="1">
    <citation type="submission" date="2020-02" db="EMBL/GenBank/DDBJ databases">
        <authorList>
            <person name="Meier V. D."/>
        </authorList>
    </citation>
    <scope>NUCLEOTIDE SEQUENCE</scope>
    <source>
        <strain evidence="1">AVDCRST_MAG14</strain>
    </source>
</reference>
<sequence>MTLEDAIDAIIGNDPRAANRLDPLADFAIKQLDQHGLPGARGGSSSELSIRGLARPKKWDVAYEFAGKPRCLLSLKSIWANAGGTVPNRLDDLMGEAANVQQMSPEIVVGYILLFDAKADRLRRQDDLWWSQYFENAVKSIAIRKAPLWNQGLLEGTWFIRFDSRNPMGSRVLEPSKAQNEGGMFFSTLLRELKVREPAIPFSKHIPLTKHVPLAEDHTP</sequence>
<dbReference type="EMBL" id="CADCVG010000020">
    <property type="protein sequence ID" value="CAA9446401.1"/>
    <property type="molecule type" value="Genomic_DNA"/>
</dbReference>
<protein>
    <submittedName>
        <fullName evidence="1">Uncharacterized protein</fullName>
    </submittedName>
</protein>
<evidence type="ECO:0000313" key="1">
    <source>
        <dbReference type="EMBL" id="CAA9446401.1"/>
    </source>
</evidence>